<dbReference type="PROSITE" id="PS51450">
    <property type="entry name" value="LRR"/>
    <property type="match status" value="1"/>
</dbReference>
<dbReference type="SUPFAM" id="SSF52058">
    <property type="entry name" value="L domain-like"/>
    <property type="match status" value="1"/>
</dbReference>
<dbReference type="AlphaFoldDB" id="A0A9W6XFS9"/>
<dbReference type="Pfam" id="PF13855">
    <property type="entry name" value="LRR_8"/>
    <property type="match status" value="1"/>
</dbReference>
<dbReference type="OrthoDB" id="299656at2759"/>
<reference evidence="2" key="1">
    <citation type="submission" date="2023-04" db="EMBL/GenBank/DDBJ databases">
        <title>Phytophthora fragariaefolia NBRC 109709.</title>
        <authorList>
            <person name="Ichikawa N."/>
            <person name="Sato H."/>
            <person name="Tonouchi N."/>
        </authorList>
    </citation>
    <scope>NUCLEOTIDE SEQUENCE</scope>
    <source>
        <strain evidence="2">NBRC 109709</strain>
    </source>
</reference>
<dbReference type="Gene3D" id="3.80.10.10">
    <property type="entry name" value="Ribonuclease Inhibitor"/>
    <property type="match status" value="1"/>
</dbReference>
<dbReference type="EMBL" id="BSXT01001034">
    <property type="protein sequence ID" value="GMF37693.1"/>
    <property type="molecule type" value="Genomic_DNA"/>
</dbReference>
<dbReference type="Proteomes" id="UP001165121">
    <property type="component" value="Unassembled WGS sequence"/>
</dbReference>
<feature type="region of interest" description="Disordered" evidence="1">
    <location>
        <begin position="425"/>
        <end position="444"/>
    </location>
</feature>
<evidence type="ECO:0000313" key="2">
    <source>
        <dbReference type="EMBL" id="GMF37693.1"/>
    </source>
</evidence>
<evidence type="ECO:0000313" key="3">
    <source>
        <dbReference type="Proteomes" id="UP001165121"/>
    </source>
</evidence>
<dbReference type="InterPro" id="IPR001611">
    <property type="entry name" value="Leu-rich_rpt"/>
</dbReference>
<organism evidence="2 3">
    <name type="scientific">Phytophthora fragariaefolia</name>
    <dbReference type="NCBI Taxonomy" id="1490495"/>
    <lineage>
        <taxon>Eukaryota</taxon>
        <taxon>Sar</taxon>
        <taxon>Stramenopiles</taxon>
        <taxon>Oomycota</taxon>
        <taxon>Peronosporomycetes</taxon>
        <taxon>Peronosporales</taxon>
        <taxon>Peronosporaceae</taxon>
        <taxon>Phytophthora</taxon>
    </lineage>
</organism>
<keyword evidence="3" id="KW-1185">Reference proteome</keyword>
<evidence type="ECO:0000256" key="1">
    <source>
        <dbReference type="SAM" id="MobiDB-lite"/>
    </source>
</evidence>
<comment type="caution">
    <text evidence="2">The sequence shown here is derived from an EMBL/GenBank/DDBJ whole genome shotgun (WGS) entry which is preliminary data.</text>
</comment>
<feature type="region of interest" description="Disordered" evidence="1">
    <location>
        <begin position="284"/>
        <end position="315"/>
    </location>
</feature>
<name>A0A9W6XFS9_9STRA</name>
<accession>A0A9W6XFS9</accession>
<protein>
    <submittedName>
        <fullName evidence="2">Unnamed protein product</fullName>
    </submittedName>
</protein>
<sequence length="444" mass="51075">MTSQHGSGDSAEVDWENGNFRGLELTVVPTDVFSMENVRRLDLSLNKITRFPGARVSQELPNLEVLLLTDNLLHVLEDILALASAPRLCELDVRDNPLRLSHNRLYLLEALLFHEANIDEDILRELHRDEDLKNFSCKSQFPRKMLYRQRLPRRRAFPMLQMLNGDWICDLESRQVELEQGKSLEYFRSQIQRNQKGTVKAKQNKTNGINLNERRNDARITAIPLPQALKHYQIDIESCEEISDIKNELTTNLTPSHTEVSEVSSDEEDEHELMERLYRPLTWQSKSEDLAEQTEEMDSVSKRQNGSSESEPWNYPISTFDDLHSDERQYVRYKSKHAGGTLERDDHFFESTTFIDCVAQCERSRRLTIRAVDLLTQPHAATEITSELFSSRVIGSTQSAPQLPISEAAAALKDNLTSNFTKQHAQQSFQVKDPPHEVTSVAHY</sequence>
<gene>
    <name evidence="2" type="ORF">Pfra01_001063300</name>
</gene>
<feature type="compositionally biased region" description="Polar residues" evidence="1">
    <location>
        <begin position="302"/>
        <end position="311"/>
    </location>
</feature>
<proteinExistence type="predicted"/>
<dbReference type="InterPro" id="IPR032675">
    <property type="entry name" value="LRR_dom_sf"/>
</dbReference>